<gene>
    <name evidence="6" type="ORF">S06H3_08149</name>
</gene>
<keyword evidence="3" id="KW-0012">Acyltransferase</keyword>
<dbReference type="EMBL" id="BARV01003398">
    <property type="protein sequence ID" value="GAI06452.1"/>
    <property type="molecule type" value="Genomic_DNA"/>
</dbReference>
<dbReference type="Pfam" id="PF02803">
    <property type="entry name" value="Thiolase_C"/>
    <property type="match status" value="1"/>
</dbReference>
<dbReference type="InterPro" id="IPR002155">
    <property type="entry name" value="Thiolase"/>
</dbReference>
<name>X1KHE4_9ZZZZ</name>
<evidence type="ECO:0000259" key="5">
    <source>
        <dbReference type="Pfam" id="PF02803"/>
    </source>
</evidence>
<accession>X1KHE4</accession>
<sequence>MKKNKIFITVLSIILVLLFITSCSRETLVSPEETKVVEEKTKEEVEPERPSIDYSKETHDIKYDGYIPTFLCAGEVNLIKITLKNKSSFTWPSSGKFPVRVGYRLRHGEITDSLWEGLTDPIRNIIMGVTAENLAEKYNITREEQDEYAARSQMRATRAIVEGRFKEEIVPVMVPQKRGEPIKFETDEFPKPGISKEKLALYPTVFKKGGTVTPGNSCGINDGAAALIVMGDDIAKKRGLKPIAKILSYGVAAVDPAFMGIGPVYAIPKALERAGLKLEDMDLIELNEAFAAQVLAVTPIMMFLIGSVNPSQRESVISPC</sequence>
<dbReference type="CDD" id="cd00751">
    <property type="entry name" value="thiolase"/>
    <property type="match status" value="1"/>
</dbReference>
<evidence type="ECO:0000256" key="2">
    <source>
        <dbReference type="ARBA" id="ARBA00022679"/>
    </source>
</evidence>
<evidence type="ECO:0000256" key="1">
    <source>
        <dbReference type="ARBA" id="ARBA00010982"/>
    </source>
</evidence>
<dbReference type="PANTHER" id="PTHR18919">
    <property type="entry name" value="ACETYL-COA C-ACYLTRANSFERASE"/>
    <property type="match status" value="1"/>
</dbReference>
<comment type="similarity">
    <text evidence="1">Belongs to the thiolase-like superfamily. Thiolase family.</text>
</comment>
<dbReference type="AlphaFoldDB" id="X1KHE4"/>
<evidence type="ECO:0008006" key="7">
    <source>
        <dbReference type="Google" id="ProtNLM"/>
    </source>
</evidence>
<dbReference type="SUPFAM" id="SSF53901">
    <property type="entry name" value="Thiolase-like"/>
    <property type="match status" value="2"/>
</dbReference>
<keyword evidence="2" id="KW-0808">Transferase</keyword>
<evidence type="ECO:0000259" key="4">
    <source>
        <dbReference type="Pfam" id="PF00108"/>
    </source>
</evidence>
<dbReference type="Pfam" id="PF00108">
    <property type="entry name" value="Thiolase_N"/>
    <property type="match status" value="1"/>
</dbReference>
<dbReference type="Gene3D" id="3.40.47.10">
    <property type="match status" value="2"/>
</dbReference>
<organism evidence="6">
    <name type="scientific">marine sediment metagenome</name>
    <dbReference type="NCBI Taxonomy" id="412755"/>
    <lineage>
        <taxon>unclassified sequences</taxon>
        <taxon>metagenomes</taxon>
        <taxon>ecological metagenomes</taxon>
    </lineage>
</organism>
<feature type="domain" description="Thiolase C-terminal" evidence="5">
    <location>
        <begin position="240"/>
        <end position="309"/>
    </location>
</feature>
<evidence type="ECO:0000313" key="6">
    <source>
        <dbReference type="EMBL" id="GAI06452.1"/>
    </source>
</evidence>
<dbReference type="InterPro" id="IPR020617">
    <property type="entry name" value="Thiolase_C"/>
</dbReference>
<dbReference type="GO" id="GO:0016747">
    <property type="term" value="F:acyltransferase activity, transferring groups other than amino-acyl groups"/>
    <property type="evidence" value="ECO:0007669"/>
    <property type="project" value="InterPro"/>
</dbReference>
<dbReference type="PROSITE" id="PS51257">
    <property type="entry name" value="PROKAR_LIPOPROTEIN"/>
    <property type="match status" value="1"/>
</dbReference>
<dbReference type="InterPro" id="IPR016039">
    <property type="entry name" value="Thiolase-like"/>
</dbReference>
<dbReference type="InterPro" id="IPR020616">
    <property type="entry name" value="Thiolase_N"/>
</dbReference>
<protein>
    <recommendedName>
        <fullName evidence="7">Thiolase N-terminal domain-containing protein</fullName>
    </recommendedName>
</protein>
<evidence type="ECO:0000256" key="3">
    <source>
        <dbReference type="ARBA" id="ARBA00023315"/>
    </source>
</evidence>
<proteinExistence type="inferred from homology"/>
<feature type="domain" description="Thiolase N-terminal" evidence="4">
    <location>
        <begin position="100"/>
        <end position="231"/>
    </location>
</feature>
<feature type="non-terminal residue" evidence="6">
    <location>
        <position position="320"/>
    </location>
</feature>
<dbReference type="PANTHER" id="PTHR18919:SF107">
    <property type="entry name" value="ACETYL-COA ACETYLTRANSFERASE, CYTOSOLIC"/>
    <property type="match status" value="1"/>
</dbReference>
<reference evidence="6" key="1">
    <citation type="journal article" date="2014" name="Front. Microbiol.">
        <title>High frequency of phylogenetically diverse reductive dehalogenase-homologous genes in deep subseafloor sedimentary metagenomes.</title>
        <authorList>
            <person name="Kawai M."/>
            <person name="Futagami T."/>
            <person name="Toyoda A."/>
            <person name="Takaki Y."/>
            <person name="Nishi S."/>
            <person name="Hori S."/>
            <person name="Arai W."/>
            <person name="Tsubouchi T."/>
            <person name="Morono Y."/>
            <person name="Uchiyama I."/>
            <person name="Ito T."/>
            <person name="Fujiyama A."/>
            <person name="Inagaki F."/>
            <person name="Takami H."/>
        </authorList>
    </citation>
    <scope>NUCLEOTIDE SEQUENCE</scope>
    <source>
        <strain evidence="6">Expedition CK06-06</strain>
    </source>
</reference>
<comment type="caution">
    <text evidence="6">The sequence shown here is derived from an EMBL/GenBank/DDBJ whole genome shotgun (WGS) entry which is preliminary data.</text>
</comment>